<dbReference type="Gene3D" id="1.10.630.10">
    <property type="entry name" value="Cytochrome P450"/>
    <property type="match status" value="1"/>
</dbReference>
<dbReference type="PRINTS" id="PR00385">
    <property type="entry name" value="P450"/>
</dbReference>
<name>A0A9P9H1W3_FUSRE</name>
<comment type="similarity">
    <text evidence="2 7">Belongs to the cytochrome P450 family.</text>
</comment>
<keyword evidence="5 6" id="KW-0408">Iron</keyword>
<dbReference type="PANTHER" id="PTHR24305">
    <property type="entry name" value="CYTOCHROME P450"/>
    <property type="match status" value="1"/>
</dbReference>
<keyword evidence="4 6" id="KW-0479">Metal-binding</keyword>
<evidence type="ECO:0000256" key="3">
    <source>
        <dbReference type="ARBA" id="ARBA00022617"/>
    </source>
</evidence>
<evidence type="ECO:0000256" key="6">
    <source>
        <dbReference type="PIRSR" id="PIRSR602401-1"/>
    </source>
</evidence>
<protein>
    <submittedName>
        <fullName evidence="9">Cytochrome P450</fullName>
    </submittedName>
</protein>
<dbReference type="InterPro" id="IPR001128">
    <property type="entry name" value="Cyt_P450"/>
</dbReference>
<evidence type="ECO:0000256" key="7">
    <source>
        <dbReference type="RuleBase" id="RU000461"/>
    </source>
</evidence>
<comment type="caution">
    <text evidence="9">The sequence shown here is derived from an EMBL/GenBank/DDBJ whole genome shotgun (WGS) entry which is preliminary data.</text>
</comment>
<feature type="binding site" description="axial binding residue" evidence="6">
    <location>
        <position position="436"/>
    </location>
    <ligand>
        <name>heme</name>
        <dbReference type="ChEBI" id="CHEBI:30413"/>
    </ligand>
    <ligandPart>
        <name>Fe</name>
        <dbReference type="ChEBI" id="CHEBI:18248"/>
    </ligandPart>
</feature>
<feature type="transmembrane region" description="Helical" evidence="8">
    <location>
        <begin position="20"/>
        <end position="41"/>
    </location>
</feature>
<dbReference type="Proteomes" id="UP000720189">
    <property type="component" value="Unassembled WGS sequence"/>
</dbReference>
<keyword evidence="7" id="KW-0503">Monooxygenase</keyword>
<dbReference type="GO" id="GO:0016705">
    <property type="term" value="F:oxidoreductase activity, acting on paired donors, with incorporation or reduction of molecular oxygen"/>
    <property type="evidence" value="ECO:0007669"/>
    <property type="project" value="InterPro"/>
</dbReference>
<sequence length="492" mass="56123">MYDSFYFSMTMPSVLPLTPSIPMGLIILGMLLMGTIAFNVFDNAFFLGQTAKFLQVPWFPELFCKWSREFPEAPLIRYLNFASGETLFVNSIEAYKQVLQTKSSYFVKPAFAKQFAHEIIGDGLPFIEGKLHKLRRVAISQPFSAPRLRAFAPIVQRKAEQLIDVLTQQRNEHGNVEIESNIWKAVLDVIGLETFGIDLNHLESDESPLFDTFTKMMQPSTFGHVINYLNSLIPIRQFVPMKECIEFSQSCTRVREFISEQCLSKERNRDALQCLLEHSDSDWNDKNIVEYILNLLILGHDTTACSITWAVHELSRRPDCQQRLRDEIGNMDSTCGMPDFSDIDKLPYLHNFVREVLRLYCAVAMAPRQATSDVEIDGIMIPKGTVIQLSPAVMNTHPLVWGPDAQEFNPGRWSDLTGDATSAYAFETFHNGPRMCIGKQLSMMEMKIMLVELVRKFKIEKPLGNEEKQVEVAGPAFTLRPKENLVVRLVEM</sequence>
<gene>
    <name evidence="9" type="ORF">BKA55DRAFT_594785</name>
</gene>
<keyword evidence="8" id="KW-0472">Membrane</keyword>
<dbReference type="InterPro" id="IPR036396">
    <property type="entry name" value="Cyt_P450_sf"/>
</dbReference>
<evidence type="ECO:0000313" key="9">
    <source>
        <dbReference type="EMBL" id="KAH7248942.1"/>
    </source>
</evidence>
<evidence type="ECO:0000256" key="4">
    <source>
        <dbReference type="ARBA" id="ARBA00022723"/>
    </source>
</evidence>
<dbReference type="AlphaFoldDB" id="A0A9P9H1W3"/>
<dbReference type="OrthoDB" id="1470350at2759"/>
<keyword evidence="8" id="KW-0812">Transmembrane</keyword>
<dbReference type="InterPro" id="IPR017972">
    <property type="entry name" value="Cyt_P450_CS"/>
</dbReference>
<dbReference type="InterPro" id="IPR050121">
    <property type="entry name" value="Cytochrome_P450_monoxygenase"/>
</dbReference>
<dbReference type="SUPFAM" id="SSF48264">
    <property type="entry name" value="Cytochrome P450"/>
    <property type="match status" value="1"/>
</dbReference>
<evidence type="ECO:0000256" key="5">
    <source>
        <dbReference type="ARBA" id="ARBA00023004"/>
    </source>
</evidence>
<dbReference type="EMBL" id="JAGMUX010000009">
    <property type="protein sequence ID" value="KAH7248942.1"/>
    <property type="molecule type" value="Genomic_DNA"/>
</dbReference>
<dbReference type="GO" id="GO:0004497">
    <property type="term" value="F:monooxygenase activity"/>
    <property type="evidence" value="ECO:0007669"/>
    <property type="project" value="UniProtKB-KW"/>
</dbReference>
<dbReference type="PANTHER" id="PTHR24305:SF166">
    <property type="entry name" value="CYTOCHROME P450 12A4, MITOCHONDRIAL-RELATED"/>
    <property type="match status" value="1"/>
</dbReference>
<dbReference type="GO" id="GO:0005506">
    <property type="term" value="F:iron ion binding"/>
    <property type="evidence" value="ECO:0007669"/>
    <property type="project" value="InterPro"/>
</dbReference>
<organism evidence="9 10">
    <name type="scientific">Fusarium redolens</name>
    <dbReference type="NCBI Taxonomy" id="48865"/>
    <lineage>
        <taxon>Eukaryota</taxon>
        <taxon>Fungi</taxon>
        <taxon>Dikarya</taxon>
        <taxon>Ascomycota</taxon>
        <taxon>Pezizomycotina</taxon>
        <taxon>Sordariomycetes</taxon>
        <taxon>Hypocreomycetidae</taxon>
        <taxon>Hypocreales</taxon>
        <taxon>Nectriaceae</taxon>
        <taxon>Fusarium</taxon>
        <taxon>Fusarium redolens species complex</taxon>
    </lineage>
</organism>
<keyword evidence="7" id="KW-0560">Oxidoreductase</keyword>
<evidence type="ECO:0000313" key="10">
    <source>
        <dbReference type="Proteomes" id="UP000720189"/>
    </source>
</evidence>
<dbReference type="PRINTS" id="PR00463">
    <property type="entry name" value="EP450I"/>
</dbReference>
<keyword evidence="3 6" id="KW-0349">Heme</keyword>
<keyword evidence="10" id="KW-1185">Reference proteome</keyword>
<reference evidence="9" key="1">
    <citation type="journal article" date="2021" name="Nat. Commun.">
        <title>Genetic determinants of endophytism in the Arabidopsis root mycobiome.</title>
        <authorList>
            <person name="Mesny F."/>
            <person name="Miyauchi S."/>
            <person name="Thiergart T."/>
            <person name="Pickel B."/>
            <person name="Atanasova L."/>
            <person name="Karlsson M."/>
            <person name="Huettel B."/>
            <person name="Barry K.W."/>
            <person name="Haridas S."/>
            <person name="Chen C."/>
            <person name="Bauer D."/>
            <person name="Andreopoulos W."/>
            <person name="Pangilinan J."/>
            <person name="LaButti K."/>
            <person name="Riley R."/>
            <person name="Lipzen A."/>
            <person name="Clum A."/>
            <person name="Drula E."/>
            <person name="Henrissat B."/>
            <person name="Kohler A."/>
            <person name="Grigoriev I.V."/>
            <person name="Martin F.M."/>
            <person name="Hacquard S."/>
        </authorList>
    </citation>
    <scope>NUCLEOTIDE SEQUENCE</scope>
    <source>
        <strain evidence="9">MPI-CAGE-AT-0023</strain>
    </source>
</reference>
<comment type="cofactor">
    <cofactor evidence="1 6">
        <name>heme</name>
        <dbReference type="ChEBI" id="CHEBI:30413"/>
    </cofactor>
</comment>
<dbReference type="InterPro" id="IPR002401">
    <property type="entry name" value="Cyt_P450_E_grp-I"/>
</dbReference>
<dbReference type="GeneID" id="70225667"/>
<dbReference type="CDD" id="cd11069">
    <property type="entry name" value="CYP_FUM15-like"/>
    <property type="match status" value="1"/>
</dbReference>
<keyword evidence="8" id="KW-1133">Transmembrane helix</keyword>
<proteinExistence type="inferred from homology"/>
<evidence type="ECO:0000256" key="2">
    <source>
        <dbReference type="ARBA" id="ARBA00010617"/>
    </source>
</evidence>
<dbReference type="PROSITE" id="PS00086">
    <property type="entry name" value="CYTOCHROME_P450"/>
    <property type="match status" value="1"/>
</dbReference>
<evidence type="ECO:0000256" key="8">
    <source>
        <dbReference type="SAM" id="Phobius"/>
    </source>
</evidence>
<accession>A0A9P9H1W3</accession>
<dbReference type="RefSeq" id="XP_046048737.1">
    <property type="nucleotide sequence ID" value="XM_046195713.1"/>
</dbReference>
<dbReference type="GO" id="GO:0020037">
    <property type="term" value="F:heme binding"/>
    <property type="evidence" value="ECO:0007669"/>
    <property type="project" value="InterPro"/>
</dbReference>
<evidence type="ECO:0000256" key="1">
    <source>
        <dbReference type="ARBA" id="ARBA00001971"/>
    </source>
</evidence>
<dbReference type="Pfam" id="PF00067">
    <property type="entry name" value="p450"/>
    <property type="match status" value="1"/>
</dbReference>